<organism evidence="5 6">
    <name type="scientific">Arabidopsis thaliana x Arabidopsis arenosa</name>
    <dbReference type="NCBI Taxonomy" id="1240361"/>
    <lineage>
        <taxon>Eukaryota</taxon>
        <taxon>Viridiplantae</taxon>
        <taxon>Streptophyta</taxon>
        <taxon>Embryophyta</taxon>
        <taxon>Tracheophyta</taxon>
        <taxon>Spermatophyta</taxon>
        <taxon>Magnoliopsida</taxon>
        <taxon>eudicotyledons</taxon>
        <taxon>Gunneridae</taxon>
        <taxon>Pentapetalae</taxon>
        <taxon>rosids</taxon>
        <taxon>malvids</taxon>
        <taxon>Brassicales</taxon>
        <taxon>Brassicaceae</taxon>
        <taxon>Camelineae</taxon>
        <taxon>Arabidopsis</taxon>
    </lineage>
</organism>
<evidence type="ECO:0000259" key="4">
    <source>
        <dbReference type="Pfam" id="PF14244"/>
    </source>
</evidence>
<feature type="region of interest" description="Disordered" evidence="1">
    <location>
        <begin position="460"/>
        <end position="491"/>
    </location>
</feature>
<evidence type="ECO:0000313" key="6">
    <source>
        <dbReference type="Proteomes" id="UP000694240"/>
    </source>
</evidence>
<evidence type="ECO:0000256" key="1">
    <source>
        <dbReference type="SAM" id="MobiDB-lite"/>
    </source>
</evidence>
<gene>
    <name evidence="5" type="ORF">ISN45_Aa05g013100</name>
</gene>
<keyword evidence="6" id="KW-1185">Reference proteome</keyword>
<feature type="region of interest" description="Disordered" evidence="1">
    <location>
        <begin position="1"/>
        <end position="28"/>
    </location>
</feature>
<protein>
    <submittedName>
        <fullName evidence="5">Retrotransposon gag domain</fullName>
    </submittedName>
</protein>
<reference evidence="5 6" key="1">
    <citation type="submission" date="2020-12" db="EMBL/GenBank/DDBJ databases">
        <title>Concerted genomic and epigenomic changes stabilize Arabidopsis allopolyploids.</title>
        <authorList>
            <person name="Chen Z."/>
        </authorList>
    </citation>
    <scope>NUCLEOTIDE SEQUENCE [LARGE SCALE GENOMIC DNA]</scope>
    <source>
        <strain evidence="5">Allo738</strain>
        <tissue evidence="5">Leaf</tissue>
    </source>
</reference>
<dbReference type="EMBL" id="JAEFBK010000010">
    <property type="protein sequence ID" value="KAG7559725.1"/>
    <property type="molecule type" value="Genomic_DNA"/>
</dbReference>
<evidence type="ECO:0000259" key="2">
    <source>
        <dbReference type="Pfam" id="PF03732"/>
    </source>
</evidence>
<feature type="domain" description="Retrotransposon Copia-like N-terminal" evidence="4">
    <location>
        <begin position="71"/>
        <end position="118"/>
    </location>
</feature>
<dbReference type="CDD" id="cd09272">
    <property type="entry name" value="RNase_HI_RT_Ty1"/>
    <property type="match status" value="1"/>
</dbReference>
<evidence type="ECO:0000259" key="3">
    <source>
        <dbReference type="Pfam" id="PF07727"/>
    </source>
</evidence>
<sequence length="1057" mass="119006">MGKQKKKTPNRNKSPVSEYSPMKTRAGSSYPVADDIVDAPSLTYAAARDKIQSISAEIESFDNAHSPFFLHSSDHPGLSIVSHILDGTNYNNWSIAMKMSLDAKNKLSFVDGSLPRPEIDNRMFKIWSRCNSMVKAWMLNVVNKEIYDSILYYEDAAEMWNDLFLRFRVSNLPRKYQLEQSIHTLKQGNLDLSTYYTKKKTLWEQLANTRVISVKKCNCDHVKELIEEAETSKIIQFLMGLNDSFAHIRGQILNMKPRPCLTEIYNMLDQDESQRIVGGSHTSILSSPAAAFQVQASQTSDQSHVNLTQGSYQKPKCSYCHKLGHTADKCYKQHGYPPGAKWKKAQTIGTTNLAAVTQLPPVVDQSSEKKDYEELSNDQIQTVISYLSNKLHTTSVEPIQTQSCASTSTSVPVISQISGTFLALYSNSYYDMLISSISKEPAVSPRAWFPAQTDDLPLVQTSIPDAHPHQDVSSSKALIPSESKSTRQKKPPKHLQDFLCYNNTTSINPNILYPITNYVSYSYLAEPFRAFINTITNDIIPQRYSEAKDFDVWCTAMKEEIGAMTRTRTWSICCLPANKKAIGCKWVFTIKYNADGSIERYKARLVAKGYTQQEGLDYEETFSPVAKLTSVRMMLLLAAKLRWSIHQLDISNAFLNGDLDEEIYMKVPPGYADLIGEALPPNAVCRLHKSIYGLKQASRQWFLKLSATLKTMGFGKSNADHTLFTKYVDGVFLGVLVYVDDILIVSNSDAAVAGFIEELKMFFKLRDLGTAKYFLGLEIARTDEGISICQRKYILELLSLTGFLGSKPSAAPMDPSVKLRKDVGVPVSDPSAYRKLVGKLMYLQLTRPDIAFAVNTLCQFSHDPRDIHLTAVHKVLRYLKGTAGQGLFYPADDTFDLRGYTDADWGTCKNNRRSVTGYCMFIGNSLVSWRSQKQDSVSMSSAESEFRAMSSGTKEMIWLSRLLNDFKVPFKPPAYLYCDNTAAIHIANNSVFHERTKHVELDCYKTREQIDSGFLKTMYVKTEEQLADPLTKTLYPAPFRELIAKMGVCNIYAPLPS</sequence>
<dbReference type="Proteomes" id="UP000694240">
    <property type="component" value="Chromosome 10"/>
</dbReference>
<name>A0A8T1ZMF5_9BRAS</name>
<dbReference type="Pfam" id="PF14244">
    <property type="entry name" value="Retrotran_gag_3"/>
    <property type="match status" value="1"/>
</dbReference>
<dbReference type="InterPro" id="IPR005162">
    <property type="entry name" value="Retrotrans_gag_dom"/>
</dbReference>
<dbReference type="InterPro" id="IPR029472">
    <property type="entry name" value="Copia-like_N"/>
</dbReference>
<dbReference type="PANTHER" id="PTHR11439">
    <property type="entry name" value="GAG-POL-RELATED RETROTRANSPOSON"/>
    <property type="match status" value="1"/>
</dbReference>
<dbReference type="InterPro" id="IPR013103">
    <property type="entry name" value="RVT_2"/>
</dbReference>
<dbReference type="AlphaFoldDB" id="A0A8T1ZMF5"/>
<dbReference type="Pfam" id="PF03732">
    <property type="entry name" value="Retrotrans_gag"/>
    <property type="match status" value="1"/>
</dbReference>
<feature type="domain" description="Reverse transcriptase Ty1/copia-type" evidence="3">
    <location>
        <begin position="568"/>
        <end position="813"/>
    </location>
</feature>
<feature type="domain" description="Retrotransposon gag" evidence="2">
    <location>
        <begin position="135"/>
        <end position="242"/>
    </location>
</feature>
<feature type="compositionally biased region" description="Basic residues" evidence="1">
    <location>
        <begin position="1"/>
        <end position="10"/>
    </location>
</feature>
<dbReference type="Pfam" id="PF07727">
    <property type="entry name" value="RVT_2"/>
    <property type="match status" value="1"/>
</dbReference>
<evidence type="ECO:0000313" key="5">
    <source>
        <dbReference type="EMBL" id="KAG7559725.1"/>
    </source>
</evidence>
<dbReference type="PANTHER" id="PTHR11439:SF470">
    <property type="entry name" value="CYSTEINE-RICH RLK (RECEPTOR-LIKE PROTEIN KINASE) 8"/>
    <property type="match status" value="1"/>
</dbReference>
<comment type="caution">
    <text evidence="5">The sequence shown here is derived from an EMBL/GenBank/DDBJ whole genome shotgun (WGS) entry which is preliminary data.</text>
</comment>
<proteinExistence type="predicted"/>
<accession>A0A8T1ZMF5</accession>